<reference evidence="1" key="2">
    <citation type="submission" date="2025-08" db="UniProtKB">
        <authorList>
            <consortium name="Ensembl"/>
        </authorList>
    </citation>
    <scope>IDENTIFICATION</scope>
</reference>
<dbReference type="GeneTree" id="ENSGT00980000202103"/>
<organism evidence="1 2">
    <name type="scientific">Callithrix jacchus</name>
    <name type="common">White-tufted-ear marmoset</name>
    <name type="synonym">Simia Jacchus</name>
    <dbReference type="NCBI Taxonomy" id="9483"/>
    <lineage>
        <taxon>Eukaryota</taxon>
        <taxon>Metazoa</taxon>
        <taxon>Chordata</taxon>
        <taxon>Craniata</taxon>
        <taxon>Vertebrata</taxon>
        <taxon>Euteleostomi</taxon>
        <taxon>Mammalia</taxon>
        <taxon>Eutheria</taxon>
        <taxon>Euarchontoglires</taxon>
        <taxon>Primates</taxon>
        <taxon>Haplorrhini</taxon>
        <taxon>Platyrrhini</taxon>
        <taxon>Cebidae</taxon>
        <taxon>Callitrichinae</taxon>
        <taxon>Callithrix</taxon>
        <taxon>Callithrix</taxon>
    </lineage>
</organism>
<dbReference type="AlphaFoldDB" id="A0A8I3WPY7"/>
<dbReference type="OMA" id="FRASKQE"/>
<name>A0A8I3WPY7_CALJA</name>
<dbReference type="Ensembl" id="ENSCJAT00000142428.1">
    <property type="protein sequence ID" value="ENSCJAP00000092102.1"/>
    <property type="gene ID" value="ENSCJAG00000076988.1"/>
</dbReference>
<proteinExistence type="predicted"/>
<reference evidence="1 2" key="1">
    <citation type="submission" date="2009-03" db="EMBL/GenBank/DDBJ databases">
        <authorList>
            <person name="Warren W."/>
            <person name="Ye L."/>
            <person name="Minx P."/>
            <person name="Worley K."/>
            <person name="Gibbs R."/>
            <person name="Wilson R.K."/>
        </authorList>
    </citation>
    <scope>NUCLEOTIDE SEQUENCE [LARGE SCALE GENOMIC DNA]</scope>
</reference>
<reference evidence="1" key="3">
    <citation type="submission" date="2025-09" db="UniProtKB">
        <authorList>
            <consortium name="Ensembl"/>
        </authorList>
    </citation>
    <scope>IDENTIFICATION</scope>
</reference>
<dbReference type="Proteomes" id="UP000008225">
    <property type="component" value="Chromosome 1"/>
</dbReference>
<evidence type="ECO:0000313" key="2">
    <source>
        <dbReference type="Proteomes" id="UP000008225"/>
    </source>
</evidence>
<sequence length="107" mass="11102">SLLGGISTSGSTGVKDPLEEAVCSLAEVKHCAGRSAALFRASKQEGLSLLKLCPQMYLLLGSLSQGDGSFIHKLLTGAAAFLSEMRSLSQPTTECSLMTDLAPEALS</sequence>
<evidence type="ECO:0000313" key="1">
    <source>
        <dbReference type="Ensembl" id="ENSCJAP00000092102.1"/>
    </source>
</evidence>
<accession>A0A8I3WPY7</accession>
<protein>
    <submittedName>
        <fullName evidence="1">Uncharacterized protein</fullName>
    </submittedName>
</protein>
<keyword evidence="2" id="KW-1185">Reference proteome</keyword>